<dbReference type="AlphaFoldDB" id="A0A0G4M9X4"/>
<feature type="compositionally biased region" description="Basic residues" evidence="1">
    <location>
        <begin position="65"/>
        <end position="78"/>
    </location>
</feature>
<sequence length="96" mass="10908">PGRHPHAPHIDPLLPRSHHHVLCLRTLRPPEQRGAACRHRPAQGHLLRAAPDRHGRLCPPGRQVGHGHRQVHRARPRGPVRQGTADQRRRPAVDRH</sequence>
<evidence type="ECO:0000256" key="1">
    <source>
        <dbReference type="SAM" id="MobiDB-lite"/>
    </source>
</evidence>
<evidence type="ECO:0000313" key="2">
    <source>
        <dbReference type="EMBL" id="CRK30911.1"/>
    </source>
</evidence>
<feature type="non-terminal residue" evidence="2">
    <location>
        <position position="1"/>
    </location>
</feature>
<feature type="compositionally biased region" description="Basic and acidic residues" evidence="1">
    <location>
        <begin position="86"/>
        <end position="96"/>
    </location>
</feature>
<evidence type="ECO:0000313" key="3">
    <source>
        <dbReference type="Proteomes" id="UP000044602"/>
    </source>
</evidence>
<keyword evidence="3" id="KW-1185">Reference proteome</keyword>
<protein>
    <submittedName>
        <fullName evidence="2">Uncharacterized protein</fullName>
    </submittedName>
</protein>
<dbReference type="Proteomes" id="UP000044602">
    <property type="component" value="Unassembled WGS sequence"/>
</dbReference>
<reference evidence="2 3" key="1">
    <citation type="submission" date="2015-05" db="EMBL/GenBank/DDBJ databases">
        <authorList>
            <person name="Wang D.B."/>
            <person name="Wang M."/>
        </authorList>
    </citation>
    <scope>NUCLEOTIDE SEQUENCE [LARGE SCALE GENOMIC DNA]</scope>
    <source>
        <strain evidence="2">VL1</strain>
    </source>
</reference>
<organism evidence="2 3">
    <name type="scientific">Verticillium longisporum</name>
    <name type="common">Verticillium dahliae var. longisporum</name>
    <dbReference type="NCBI Taxonomy" id="100787"/>
    <lineage>
        <taxon>Eukaryota</taxon>
        <taxon>Fungi</taxon>
        <taxon>Dikarya</taxon>
        <taxon>Ascomycota</taxon>
        <taxon>Pezizomycotina</taxon>
        <taxon>Sordariomycetes</taxon>
        <taxon>Hypocreomycetidae</taxon>
        <taxon>Glomerellales</taxon>
        <taxon>Plectosphaerellaceae</taxon>
        <taxon>Verticillium</taxon>
    </lineage>
</organism>
<dbReference type="EMBL" id="CVQH01021536">
    <property type="protein sequence ID" value="CRK30911.1"/>
    <property type="molecule type" value="Genomic_DNA"/>
</dbReference>
<name>A0A0G4M9X4_VERLO</name>
<feature type="region of interest" description="Disordered" evidence="1">
    <location>
        <begin position="51"/>
        <end position="96"/>
    </location>
</feature>
<accession>A0A0G4M9X4</accession>
<gene>
    <name evidence="2" type="ORF">BN1708_018581</name>
</gene>
<proteinExistence type="predicted"/>